<dbReference type="RefSeq" id="XP_040771436.1">
    <property type="nucleotide sequence ID" value="XM_040923822.1"/>
</dbReference>
<evidence type="ECO:0000256" key="4">
    <source>
        <dbReference type="ARBA" id="ARBA00023136"/>
    </source>
</evidence>
<keyword evidence="4" id="KW-0472">Membrane</keyword>
<dbReference type="PANTHER" id="PTHR23502">
    <property type="entry name" value="MAJOR FACILITATOR SUPERFAMILY"/>
    <property type="match status" value="1"/>
</dbReference>
<feature type="compositionally biased region" description="Basic and acidic residues" evidence="5">
    <location>
        <begin position="72"/>
        <end position="86"/>
    </location>
</feature>
<feature type="compositionally biased region" description="Basic and acidic residues" evidence="5">
    <location>
        <begin position="37"/>
        <end position="47"/>
    </location>
</feature>
<proteinExistence type="predicted"/>
<dbReference type="GO" id="GO:0005886">
    <property type="term" value="C:plasma membrane"/>
    <property type="evidence" value="ECO:0007669"/>
    <property type="project" value="TreeGrafter"/>
</dbReference>
<evidence type="ECO:0000256" key="2">
    <source>
        <dbReference type="ARBA" id="ARBA00022692"/>
    </source>
</evidence>
<organism evidence="6 7">
    <name type="scientific">Cryphonectria parasitica (strain ATCC 38755 / EP155)</name>
    <dbReference type="NCBI Taxonomy" id="660469"/>
    <lineage>
        <taxon>Eukaryota</taxon>
        <taxon>Fungi</taxon>
        <taxon>Dikarya</taxon>
        <taxon>Ascomycota</taxon>
        <taxon>Pezizomycotina</taxon>
        <taxon>Sordariomycetes</taxon>
        <taxon>Sordariomycetidae</taxon>
        <taxon>Diaporthales</taxon>
        <taxon>Cryphonectriaceae</taxon>
        <taxon>Cryphonectria-Endothia species complex</taxon>
        <taxon>Cryphonectria</taxon>
    </lineage>
</organism>
<evidence type="ECO:0000256" key="5">
    <source>
        <dbReference type="SAM" id="MobiDB-lite"/>
    </source>
</evidence>
<feature type="compositionally biased region" description="Polar residues" evidence="5">
    <location>
        <begin position="102"/>
        <end position="117"/>
    </location>
</feature>
<feature type="compositionally biased region" description="Polar residues" evidence="5">
    <location>
        <begin position="21"/>
        <end position="31"/>
    </location>
</feature>
<dbReference type="OrthoDB" id="9986881at2759"/>
<comment type="caution">
    <text evidence="6">The sequence shown here is derived from an EMBL/GenBank/DDBJ whole genome shotgun (WGS) entry which is preliminary data.</text>
</comment>
<sequence length="221" mass="24653">MVDRDESPVPLREKMGEEELGNSSAGSSDQHSLPYLHDPHHYHPRPDEDVERGVPMSDVETDHSGDEDEDCHDPNEKDHHDGHRPCALETRPTWARSRSRRGSQTDSQANASGLSLSRTISRRETVLSRLRSRPIPQFSHPLTHQKTSPAELVDFDGPDDPYRPLNWSTHKKVSTTLLYGLVTMTATWASSSYSAGTDQIASQFRVSTEVATLGTTLFLLG</sequence>
<keyword evidence="7" id="KW-1185">Reference proteome</keyword>
<evidence type="ECO:0000313" key="6">
    <source>
        <dbReference type="EMBL" id="KAF3760457.1"/>
    </source>
</evidence>
<name>A0A9P5CJT5_CRYP1</name>
<dbReference type="AlphaFoldDB" id="A0A9P5CJT5"/>
<evidence type="ECO:0000256" key="3">
    <source>
        <dbReference type="ARBA" id="ARBA00022989"/>
    </source>
</evidence>
<gene>
    <name evidence="6" type="ORF">M406DRAFT_358184</name>
</gene>
<dbReference type="PANTHER" id="PTHR23502:SF59">
    <property type="entry name" value="MULTIDRUG TRANSPORTER, PUTATIVE (AFU_ORTHOLOGUE AFUA_1G10370)-RELATED"/>
    <property type="match status" value="1"/>
</dbReference>
<dbReference type="Proteomes" id="UP000803844">
    <property type="component" value="Unassembled WGS sequence"/>
</dbReference>
<reference evidence="6" key="1">
    <citation type="journal article" date="2020" name="Phytopathology">
        <title>Genome sequence of the chestnut blight fungus Cryphonectria parasitica EP155: A fundamental resource for an archetypical invasive plant pathogen.</title>
        <authorList>
            <person name="Crouch J.A."/>
            <person name="Dawe A."/>
            <person name="Aerts A."/>
            <person name="Barry K."/>
            <person name="Churchill A.C.L."/>
            <person name="Grimwood J."/>
            <person name="Hillman B."/>
            <person name="Milgroom M.G."/>
            <person name="Pangilinan J."/>
            <person name="Smith M."/>
            <person name="Salamov A."/>
            <person name="Schmutz J."/>
            <person name="Yadav J."/>
            <person name="Grigoriev I.V."/>
            <person name="Nuss D."/>
        </authorList>
    </citation>
    <scope>NUCLEOTIDE SEQUENCE</scope>
    <source>
        <strain evidence="6">EP155</strain>
    </source>
</reference>
<keyword evidence="2" id="KW-0812">Transmembrane</keyword>
<feature type="non-terminal residue" evidence="6">
    <location>
        <position position="221"/>
    </location>
</feature>
<feature type="compositionally biased region" description="Basic and acidic residues" evidence="5">
    <location>
        <begin position="1"/>
        <end position="17"/>
    </location>
</feature>
<dbReference type="EMBL" id="MU032352">
    <property type="protein sequence ID" value="KAF3760457.1"/>
    <property type="molecule type" value="Genomic_DNA"/>
</dbReference>
<feature type="region of interest" description="Disordered" evidence="5">
    <location>
        <begin position="1"/>
        <end position="117"/>
    </location>
</feature>
<dbReference type="GO" id="GO:0022857">
    <property type="term" value="F:transmembrane transporter activity"/>
    <property type="evidence" value="ECO:0007669"/>
    <property type="project" value="TreeGrafter"/>
</dbReference>
<protein>
    <submittedName>
        <fullName evidence="6">Uncharacterized protein</fullName>
    </submittedName>
</protein>
<evidence type="ECO:0000256" key="1">
    <source>
        <dbReference type="ARBA" id="ARBA00004141"/>
    </source>
</evidence>
<comment type="subcellular location">
    <subcellularLocation>
        <location evidence="1">Membrane</location>
        <topology evidence="1">Multi-pass membrane protein</topology>
    </subcellularLocation>
</comment>
<keyword evidence="3" id="KW-1133">Transmembrane helix</keyword>
<dbReference type="GeneID" id="63840951"/>
<evidence type="ECO:0000313" key="7">
    <source>
        <dbReference type="Proteomes" id="UP000803844"/>
    </source>
</evidence>
<accession>A0A9P5CJT5</accession>